<evidence type="ECO:0000313" key="1">
    <source>
        <dbReference type="EMBL" id="KAL3873825.1"/>
    </source>
</evidence>
<proteinExistence type="predicted"/>
<keyword evidence="2" id="KW-1185">Reference proteome</keyword>
<accession>A0ABD3WK09</accession>
<dbReference type="AlphaFoldDB" id="A0ABD3WK09"/>
<comment type="caution">
    <text evidence="1">The sequence shown here is derived from an EMBL/GenBank/DDBJ whole genome shotgun (WGS) entry which is preliminary data.</text>
</comment>
<sequence length="90" mass="10864">MLERTARIYRNQKLFQELLATIFVPHHPPADVDKEELNLPSKDPPVYFFHQINYKERQLKQAQSLYLRISWLQQMPHNPKREPPQQEEAN</sequence>
<gene>
    <name evidence="1" type="ORF">ACJMK2_036910</name>
</gene>
<evidence type="ECO:0000313" key="2">
    <source>
        <dbReference type="Proteomes" id="UP001634394"/>
    </source>
</evidence>
<protein>
    <submittedName>
        <fullName evidence="1">Uncharacterized protein</fullName>
    </submittedName>
</protein>
<name>A0ABD3WK09_SINWO</name>
<dbReference type="Proteomes" id="UP001634394">
    <property type="component" value="Unassembled WGS sequence"/>
</dbReference>
<dbReference type="EMBL" id="JBJQND010000006">
    <property type="protein sequence ID" value="KAL3873825.1"/>
    <property type="molecule type" value="Genomic_DNA"/>
</dbReference>
<reference evidence="1 2" key="1">
    <citation type="submission" date="2024-11" db="EMBL/GenBank/DDBJ databases">
        <title>Chromosome-level genome assembly of the freshwater bivalve Anodonta woodiana.</title>
        <authorList>
            <person name="Chen X."/>
        </authorList>
    </citation>
    <scope>NUCLEOTIDE SEQUENCE [LARGE SCALE GENOMIC DNA]</scope>
    <source>
        <strain evidence="1">MN2024</strain>
        <tissue evidence="1">Gills</tissue>
    </source>
</reference>
<organism evidence="1 2">
    <name type="scientific">Sinanodonta woodiana</name>
    <name type="common">Chinese pond mussel</name>
    <name type="synonym">Anodonta woodiana</name>
    <dbReference type="NCBI Taxonomy" id="1069815"/>
    <lineage>
        <taxon>Eukaryota</taxon>
        <taxon>Metazoa</taxon>
        <taxon>Spiralia</taxon>
        <taxon>Lophotrochozoa</taxon>
        <taxon>Mollusca</taxon>
        <taxon>Bivalvia</taxon>
        <taxon>Autobranchia</taxon>
        <taxon>Heteroconchia</taxon>
        <taxon>Palaeoheterodonta</taxon>
        <taxon>Unionida</taxon>
        <taxon>Unionoidea</taxon>
        <taxon>Unionidae</taxon>
        <taxon>Unioninae</taxon>
        <taxon>Sinanodonta</taxon>
    </lineage>
</organism>